<dbReference type="SUPFAM" id="SSF53850">
    <property type="entry name" value="Periplasmic binding protein-like II"/>
    <property type="match status" value="1"/>
</dbReference>
<comment type="similarity">
    <text evidence="1">Belongs to the bacterial solute-binding protein 1 family.</text>
</comment>
<keyword evidence="2" id="KW-0813">Transport</keyword>
<evidence type="ECO:0000256" key="3">
    <source>
        <dbReference type="ARBA" id="ARBA00022729"/>
    </source>
</evidence>
<keyword evidence="6" id="KW-1185">Reference proteome</keyword>
<dbReference type="InterPro" id="IPR006059">
    <property type="entry name" value="SBP"/>
</dbReference>
<dbReference type="PROSITE" id="PS01037">
    <property type="entry name" value="SBP_BACTERIAL_1"/>
    <property type="match status" value="1"/>
</dbReference>
<dbReference type="InterPro" id="IPR006061">
    <property type="entry name" value="SBP_1_CS"/>
</dbReference>
<dbReference type="PROSITE" id="PS51257">
    <property type="entry name" value="PROKAR_LIPOPROTEIN"/>
    <property type="match status" value="1"/>
</dbReference>
<evidence type="ECO:0000256" key="2">
    <source>
        <dbReference type="ARBA" id="ARBA00022448"/>
    </source>
</evidence>
<protein>
    <submittedName>
        <fullName evidence="5">ABC transporter substrate-binding protein</fullName>
    </submittedName>
</protein>
<dbReference type="RefSeq" id="WP_232185954.1">
    <property type="nucleotide sequence ID" value="NZ_JAIOAP010000006.1"/>
</dbReference>
<accession>A0ABV1KTD9</accession>
<name>A0ABV1KTD9_9BACL</name>
<evidence type="ECO:0000313" key="6">
    <source>
        <dbReference type="Proteomes" id="UP001493487"/>
    </source>
</evidence>
<dbReference type="Gene3D" id="3.40.190.10">
    <property type="entry name" value="Periplasmic binding protein-like II"/>
    <property type="match status" value="2"/>
</dbReference>
<dbReference type="PANTHER" id="PTHR30061">
    <property type="entry name" value="MALTOSE-BINDING PERIPLASMIC PROTEIN"/>
    <property type="match status" value="1"/>
</dbReference>
<dbReference type="Proteomes" id="UP001493487">
    <property type="component" value="Unassembled WGS sequence"/>
</dbReference>
<dbReference type="EMBL" id="JASKHM010000007">
    <property type="protein sequence ID" value="MEQ4483306.1"/>
    <property type="molecule type" value="Genomic_DNA"/>
</dbReference>
<dbReference type="PANTHER" id="PTHR30061:SF50">
    <property type="entry name" value="MALTOSE_MALTODEXTRIN-BINDING PERIPLASMIC PROTEIN"/>
    <property type="match status" value="1"/>
</dbReference>
<gene>
    <name evidence="5" type="ORF">QJS35_12985</name>
</gene>
<sequence>MKKTAAIFMVIMMLSLVLSACGQRNNNAATPSPGASATASPSPGKNVTIKIFQFKVEITEALDRLKAVYEASHPGVKLNIETVGGGSDYGAALKAKFTSGDEPDIFNNGGFNELKTWADKIEDLSDQPWAADVLDVAKQPMTRDGKLYGMPMNIEGYGFIYNKDMFQKAGVTTVPKTITELKDASAKLKAAGKTPFANGYGEWWILGIHNFNVGVAHHPDPNKWVADRNAGKVKIAGDSIFDDWANLLDLTLEYGNKNPLTTDYNTQVTLFASGETAMMQQGNWTQVQIDKITPNMNLGVLPMPINDKAEENDKLYVGVPSNWVVNKNSKVKKEAKEFLNWLVTSAEGKDYIVNQFKFIPAFKSIEVKDEKALGPIAGDIMAYSKAGKVLSWNWFNYPDGVTNELGATIQSYVKKKDRAGMFKEMDKQWDRLSKK</sequence>
<organism evidence="5 6">
    <name type="scientific">Cohnella silvisoli</name>
    <dbReference type="NCBI Taxonomy" id="2873699"/>
    <lineage>
        <taxon>Bacteria</taxon>
        <taxon>Bacillati</taxon>
        <taxon>Bacillota</taxon>
        <taxon>Bacilli</taxon>
        <taxon>Bacillales</taxon>
        <taxon>Paenibacillaceae</taxon>
        <taxon>Cohnella</taxon>
    </lineage>
</organism>
<reference evidence="5 6" key="1">
    <citation type="journal article" date="2023" name="Genome Announc.">
        <title>Pan-Genome Analyses of the Genus Cohnella and Proposal of the Novel Species Cohnella silvisoli sp. nov., Isolated from Forest Soil.</title>
        <authorList>
            <person name="Wang C."/>
            <person name="Mao L."/>
            <person name="Bao G."/>
            <person name="Zhu H."/>
        </authorList>
    </citation>
    <scope>NUCLEOTIDE SEQUENCE [LARGE SCALE GENOMIC DNA]</scope>
    <source>
        <strain evidence="5 6">NL03-T5-1</strain>
    </source>
</reference>
<keyword evidence="3 4" id="KW-0732">Signal</keyword>
<feature type="chain" id="PRO_5046317881" evidence="4">
    <location>
        <begin position="21"/>
        <end position="435"/>
    </location>
</feature>
<evidence type="ECO:0000256" key="4">
    <source>
        <dbReference type="SAM" id="SignalP"/>
    </source>
</evidence>
<evidence type="ECO:0000256" key="1">
    <source>
        <dbReference type="ARBA" id="ARBA00008520"/>
    </source>
</evidence>
<evidence type="ECO:0000313" key="5">
    <source>
        <dbReference type="EMBL" id="MEQ4483306.1"/>
    </source>
</evidence>
<proteinExistence type="inferred from homology"/>
<feature type="signal peptide" evidence="4">
    <location>
        <begin position="1"/>
        <end position="20"/>
    </location>
</feature>
<comment type="caution">
    <text evidence="5">The sequence shown here is derived from an EMBL/GenBank/DDBJ whole genome shotgun (WGS) entry which is preliminary data.</text>
</comment>
<dbReference type="Pfam" id="PF01547">
    <property type="entry name" value="SBP_bac_1"/>
    <property type="match status" value="1"/>
</dbReference>